<keyword evidence="2" id="KW-0614">Plasmid</keyword>
<dbReference type="Pfam" id="PF04956">
    <property type="entry name" value="TrbC"/>
    <property type="match status" value="1"/>
</dbReference>
<keyword evidence="1" id="KW-0472">Membrane</keyword>
<dbReference type="OrthoDB" id="7211121at2"/>
<dbReference type="AlphaFoldDB" id="A0A0P0P4I9"/>
<proteinExistence type="predicted"/>
<protein>
    <recommendedName>
        <fullName evidence="4">Type IV secretion system protein VirB2</fullName>
    </recommendedName>
</protein>
<dbReference type="Proteomes" id="UP000056905">
    <property type="component" value="Plasmid pCB4"/>
</dbReference>
<evidence type="ECO:0008006" key="4">
    <source>
        <dbReference type="Google" id="ProtNLM"/>
    </source>
</evidence>
<dbReference type="InterPro" id="IPR007039">
    <property type="entry name" value="TrbC/VirB2"/>
</dbReference>
<dbReference type="KEGG" id="chq:AQ619_18330"/>
<organism evidence="2 3">
    <name type="scientific">Caulobacter henricii</name>
    <dbReference type="NCBI Taxonomy" id="69395"/>
    <lineage>
        <taxon>Bacteria</taxon>
        <taxon>Pseudomonadati</taxon>
        <taxon>Pseudomonadota</taxon>
        <taxon>Alphaproteobacteria</taxon>
        <taxon>Caulobacterales</taxon>
        <taxon>Caulobacteraceae</taxon>
        <taxon>Caulobacter</taxon>
    </lineage>
</organism>
<keyword evidence="1" id="KW-1133">Transmembrane helix</keyword>
<feature type="transmembrane region" description="Helical" evidence="1">
    <location>
        <begin position="89"/>
        <end position="109"/>
    </location>
</feature>
<name>A0A0P0P4I9_9CAUL</name>
<gene>
    <name evidence="2" type="ORF">AQ619_18330</name>
</gene>
<accession>A0A0P0P4I9</accession>
<evidence type="ECO:0000256" key="1">
    <source>
        <dbReference type="SAM" id="Phobius"/>
    </source>
</evidence>
<evidence type="ECO:0000313" key="3">
    <source>
        <dbReference type="Proteomes" id="UP000056905"/>
    </source>
</evidence>
<geneLocation type="plasmid" evidence="3">
    <name>CB4 Plasmid</name>
</geneLocation>
<keyword evidence="1" id="KW-0812">Transmembrane</keyword>
<dbReference type="EMBL" id="CP013003">
    <property type="protein sequence ID" value="ALL15492.1"/>
    <property type="molecule type" value="Genomic_DNA"/>
</dbReference>
<evidence type="ECO:0000313" key="2">
    <source>
        <dbReference type="EMBL" id="ALL15492.1"/>
    </source>
</evidence>
<sequence length="112" mass="11401">MSPLAITKPGIAPATPTNQRAGAVALAAIVLAFGLVEPAAAQSVGVETLLQNVVNFFTGNTTRLLAILAVIIMGILAMFGIFDFRRMAIVVVGMVVVFGAAQIVSMVTGSGA</sequence>
<keyword evidence="3" id="KW-1185">Reference proteome</keyword>
<feature type="transmembrane region" description="Helical" evidence="1">
    <location>
        <begin position="65"/>
        <end position="82"/>
    </location>
</feature>
<reference evidence="2 3" key="1">
    <citation type="submission" date="2015-10" db="EMBL/GenBank/DDBJ databases">
        <title>Conservation of the essential genome among Caulobacter and Brevundimonas species.</title>
        <authorList>
            <person name="Scott D."/>
            <person name="Ely B."/>
        </authorList>
    </citation>
    <scope>NUCLEOTIDE SEQUENCE [LARGE SCALE GENOMIC DNA]</scope>
    <source>
        <strain evidence="2 3">CB4</strain>
        <plasmid evidence="3">CB4 Plasmid</plasmid>
    </source>
</reference>